<dbReference type="InterPro" id="IPR036388">
    <property type="entry name" value="WH-like_DNA-bd_sf"/>
</dbReference>
<reference evidence="5 6" key="1">
    <citation type="submission" date="2023-09" db="EMBL/GenBank/DDBJ databases">
        <authorList>
            <person name="Rey-Velasco X."/>
        </authorList>
    </citation>
    <scope>NUCLEOTIDE SEQUENCE [LARGE SCALE GENOMIC DNA]</scope>
    <source>
        <strain evidence="5 6">P117</strain>
    </source>
</reference>
<name>A0ABU2ZTQ0_9ALTE</name>
<sequence length="379" mass="41649">MQHSTSISVESQCARFLYLASVPKLGIVSLLKSAEQLNCDLSQLCEQSKQNLLKVGWNQTQIKALKTPNYSIDKQVRSSLHWLAQSVLHHFISFDSPYYPNRLRQISRPPLFLFAVGDVNLLCWPQIAFVGSRSPSIYGVQSCHTLIQQLACFDNIGTISGLALGIDAACHKASLANNLPTIAVLGCGVDIIYPKRHADLYQQIRDTGLILSEFPLGTKPMAQFFPRRNRIISGLSMGVVVVEAKLKSGSLVTAKYALEQNREVFALPNNINNPNAEGCHWLIKQGAMLVECADDIVTELMHMSGFNDVTIADKKNEKKTNSCLASELLLDSVDYSATSVDTIAQRSGMSLSDVLTQLLEYELRGLVASTAEGYIKLGA</sequence>
<proteinExistence type="inferred from homology"/>
<protein>
    <submittedName>
        <fullName evidence="5">DNA-processing protein DprA</fullName>
    </submittedName>
</protein>
<dbReference type="SUPFAM" id="SSF102405">
    <property type="entry name" value="MCP/YpsA-like"/>
    <property type="match status" value="1"/>
</dbReference>
<comment type="similarity">
    <text evidence="1">Belongs to the DprA/Smf family.</text>
</comment>
<dbReference type="Gene3D" id="3.40.50.450">
    <property type="match status" value="1"/>
</dbReference>
<feature type="domain" description="Smf/DprA SLOG" evidence="2">
    <location>
        <begin position="91"/>
        <end position="300"/>
    </location>
</feature>
<dbReference type="RefSeq" id="WP_311368311.1">
    <property type="nucleotide sequence ID" value="NZ_JAVRHX010000002.1"/>
</dbReference>
<dbReference type="Gene3D" id="1.10.10.10">
    <property type="entry name" value="Winged helix-like DNA-binding domain superfamily/Winged helix DNA-binding domain"/>
    <property type="match status" value="1"/>
</dbReference>
<comment type="caution">
    <text evidence="5">The sequence shown here is derived from an EMBL/GenBank/DDBJ whole genome shotgun (WGS) entry which is preliminary data.</text>
</comment>
<feature type="domain" description="DprA winged helix" evidence="3">
    <location>
        <begin position="329"/>
        <end position="371"/>
    </location>
</feature>
<dbReference type="InterPro" id="IPR057666">
    <property type="entry name" value="DrpA_SLOG"/>
</dbReference>
<evidence type="ECO:0000256" key="1">
    <source>
        <dbReference type="ARBA" id="ARBA00006525"/>
    </source>
</evidence>
<evidence type="ECO:0000313" key="5">
    <source>
        <dbReference type="EMBL" id="MDT0594787.1"/>
    </source>
</evidence>
<evidence type="ECO:0000313" key="6">
    <source>
        <dbReference type="Proteomes" id="UP001253545"/>
    </source>
</evidence>
<dbReference type="NCBIfam" id="TIGR00732">
    <property type="entry name" value="dprA"/>
    <property type="match status" value="1"/>
</dbReference>
<evidence type="ECO:0000259" key="4">
    <source>
        <dbReference type="Pfam" id="PF25317"/>
    </source>
</evidence>
<dbReference type="EMBL" id="JAVRHX010000002">
    <property type="protein sequence ID" value="MDT0594787.1"/>
    <property type="molecule type" value="Genomic_DNA"/>
</dbReference>
<evidence type="ECO:0000259" key="3">
    <source>
        <dbReference type="Pfam" id="PF17782"/>
    </source>
</evidence>
<feature type="domain" description="Smf/DprA SAM" evidence="4">
    <location>
        <begin position="18"/>
        <end position="69"/>
    </location>
</feature>
<keyword evidence="6" id="KW-1185">Reference proteome</keyword>
<dbReference type="PANTHER" id="PTHR43022:SF1">
    <property type="entry name" value="PROTEIN SMF"/>
    <property type="match status" value="1"/>
</dbReference>
<gene>
    <name evidence="5" type="primary">dprA</name>
    <name evidence="5" type="ORF">RM552_08045</name>
</gene>
<dbReference type="Pfam" id="PF17782">
    <property type="entry name" value="WHD_DprA"/>
    <property type="match status" value="1"/>
</dbReference>
<dbReference type="Proteomes" id="UP001253545">
    <property type="component" value="Unassembled WGS sequence"/>
</dbReference>
<dbReference type="PANTHER" id="PTHR43022">
    <property type="entry name" value="PROTEIN SMF"/>
    <property type="match status" value="1"/>
</dbReference>
<organism evidence="5 6">
    <name type="scientific">Glaciecola petra</name>
    <dbReference type="NCBI Taxonomy" id="3075602"/>
    <lineage>
        <taxon>Bacteria</taxon>
        <taxon>Pseudomonadati</taxon>
        <taxon>Pseudomonadota</taxon>
        <taxon>Gammaproteobacteria</taxon>
        <taxon>Alteromonadales</taxon>
        <taxon>Alteromonadaceae</taxon>
        <taxon>Glaciecola</taxon>
    </lineage>
</organism>
<evidence type="ECO:0000259" key="2">
    <source>
        <dbReference type="Pfam" id="PF02481"/>
    </source>
</evidence>
<dbReference type="InterPro" id="IPR041614">
    <property type="entry name" value="DprA_WH"/>
</dbReference>
<dbReference type="InterPro" id="IPR003488">
    <property type="entry name" value="DprA"/>
</dbReference>
<dbReference type="Pfam" id="PF25317">
    <property type="entry name" value="SAM_SMF"/>
    <property type="match status" value="1"/>
</dbReference>
<accession>A0ABU2ZTQ0</accession>
<dbReference type="InterPro" id="IPR057338">
    <property type="entry name" value="DprA_SAM"/>
</dbReference>
<dbReference type="Pfam" id="PF02481">
    <property type="entry name" value="DNA_processg_A"/>
    <property type="match status" value="1"/>
</dbReference>